<feature type="region of interest" description="Disordered" evidence="1">
    <location>
        <begin position="224"/>
        <end position="322"/>
    </location>
</feature>
<dbReference type="AlphaFoldDB" id="A0A8J9VC06"/>
<organism evidence="2 3">
    <name type="scientific">Branchiostoma lanceolatum</name>
    <name type="common">Common lancelet</name>
    <name type="synonym">Amphioxus lanceolatum</name>
    <dbReference type="NCBI Taxonomy" id="7740"/>
    <lineage>
        <taxon>Eukaryota</taxon>
        <taxon>Metazoa</taxon>
        <taxon>Chordata</taxon>
        <taxon>Cephalochordata</taxon>
        <taxon>Leptocardii</taxon>
        <taxon>Amphioxiformes</taxon>
        <taxon>Branchiostomatidae</taxon>
        <taxon>Branchiostoma</taxon>
    </lineage>
</organism>
<dbReference type="PANTHER" id="PTHR15132:SF1">
    <property type="entry name" value="SNRNA-ACTIVATING PROTEIN COMPLEX SUBUNIT 2"/>
    <property type="match status" value="1"/>
</dbReference>
<protein>
    <submittedName>
        <fullName evidence="2">Hypp256 protein</fullName>
    </submittedName>
</protein>
<dbReference type="OMA" id="DTCSDLM"/>
<dbReference type="GO" id="GO:0016251">
    <property type="term" value="F:RNA polymerase II general transcription initiation factor activity"/>
    <property type="evidence" value="ECO:0007669"/>
    <property type="project" value="InterPro"/>
</dbReference>
<name>A0A8J9VC06_BRALA</name>
<dbReference type="InterPro" id="IPR021281">
    <property type="entry name" value="SNAPC2"/>
</dbReference>
<sequence>MKPPKRQRKAVEGRVYSAPASYRRRNLSSKWTLKDKKRILSALKRGCRHDDYNVLNKFVKNKTVEEVEEYMIQMKKRAETLASRGMGSDKEAERTPIETWLDTCSDLMSEVPPECTQAFSQVLTVAAAEPANLEEPAESPDYPAIYNYLSCLLRNATPPTLKPLDSAVVLDLLQSLADRLKTTDLSQLKGWLQGRYHDLKRSYVPDRHWENPFNLTREDLHLCDPQSTDRNEADDSAEQTSNTKQKTQTNPTETASTSRGRSSKSASTADVLASKSSSEDAPRGPSTSTVEPSTSSTSNKTQGGEKTQTSKDGRGTKEAEEIMCLNPLRIPARYVELEKLDLENEESESEE</sequence>
<dbReference type="PANTHER" id="PTHR15132">
    <property type="entry name" value="SNRNA-ACTIVATING PROTEIN COMPLEX SUBUNIT 2"/>
    <property type="match status" value="1"/>
</dbReference>
<evidence type="ECO:0000313" key="2">
    <source>
        <dbReference type="EMBL" id="CAH1229855.1"/>
    </source>
</evidence>
<proteinExistence type="predicted"/>
<dbReference type="GO" id="GO:0009301">
    <property type="term" value="P:snRNA transcription"/>
    <property type="evidence" value="ECO:0007669"/>
    <property type="project" value="InterPro"/>
</dbReference>
<dbReference type="OrthoDB" id="5990578at2759"/>
<dbReference type="Pfam" id="PF11035">
    <property type="entry name" value="SNAPC2"/>
    <property type="match status" value="2"/>
</dbReference>
<feature type="compositionally biased region" description="Basic and acidic residues" evidence="1">
    <location>
        <begin position="308"/>
        <end position="320"/>
    </location>
</feature>
<accession>A0A8J9VC06</accession>
<feature type="compositionally biased region" description="Low complexity" evidence="1">
    <location>
        <begin position="286"/>
        <end position="298"/>
    </location>
</feature>
<feature type="compositionally biased region" description="Basic and acidic residues" evidence="1">
    <location>
        <begin position="224"/>
        <end position="233"/>
    </location>
</feature>
<keyword evidence="3" id="KW-1185">Reference proteome</keyword>
<dbReference type="EMBL" id="OV696686">
    <property type="protein sequence ID" value="CAH1229855.1"/>
    <property type="molecule type" value="Genomic_DNA"/>
</dbReference>
<gene>
    <name evidence="2" type="primary">Hypp256</name>
    <name evidence="2" type="ORF">BLAG_LOCUS915</name>
</gene>
<evidence type="ECO:0000256" key="1">
    <source>
        <dbReference type="SAM" id="MobiDB-lite"/>
    </source>
</evidence>
<evidence type="ECO:0000313" key="3">
    <source>
        <dbReference type="Proteomes" id="UP000838412"/>
    </source>
</evidence>
<feature type="compositionally biased region" description="Low complexity" evidence="1">
    <location>
        <begin position="238"/>
        <end position="269"/>
    </location>
</feature>
<reference evidence="2" key="1">
    <citation type="submission" date="2022-01" db="EMBL/GenBank/DDBJ databases">
        <authorList>
            <person name="Braso-Vives M."/>
        </authorList>
    </citation>
    <scope>NUCLEOTIDE SEQUENCE</scope>
</reference>
<dbReference type="GO" id="GO:0016604">
    <property type="term" value="C:nuclear body"/>
    <property type="evidence" value="ECO:0007669"/>
    <property type="project" value="TreeGrafter"/>
</dbReference>
<dbReference type="Proteomes" id="UP000838412">
    <property type="component" value="Chromosome 1"/>
</dbReference>